<dbReference type="SUPFAM" id="SSF56281">
    <property type="entry name" value="Metallo-hydrolase/oxidoreductase"/>
    <property type="match status" value="1"/>
</dbReference>
<dbReference type="InterPro" id="IPR036866">
    <property type="entry name" value="RibonucZ/Hydroxyglut_hydro"/>
</dbReference>
<dbReference type="OrthoDB" id="9773738at2"/>
<dbReference type="EMBL" id="FRXO01000006">
    <property type="protein sequence ID" value="SHO66522.1"/>
    <property type="molecule type" value="Genomic_DNA"/>
</dbReference>
<comment type="cofactor">
    <cofactor evidence="1">
        <name>Zn(2+)</name>
        <dbReference type="ChEBI" id="CHEBI:29105"/>
    </cofactor>
</comment>
<dbReference type="RefSeq" id="WP_073630670.1">
    <property type="nucleotide sequence ID" value="NZ_FRXO01000006.1"/>
</dbReference>
<organism evidence="7 8">
    <name type="scientific">Pseudoxanthobacter soli DSM 19599</name>
    <dbReference type="NCBI Taxonomy" id="1123029"/>
    <lineage>
        <taxon>Bacteria</taxon>
        <taxon>Pseudomonadati</taxon>
        <taxon>Pseudomonadota</taxon>
        <taxon>Alphaproteobacteria</taxon>
        <taxon>Hyphomicrobiales</taxon>
        <taxon>Segnochrobactraceae</taxon>
        <taxon>Pseudoxanthobacter</taxon>
    </lineage>
</organism>
<name>A0A1M7ZNX4_9HYPH</name>
<reference evidence="7 8" key="1">
    <citation type="submission" date="2016-12" db="EMBL/GenBank/DDBJ databases">
        <authorList>
            <person name="Song W.-J."/>
            <person name="Kurnit D.M."/>
        </authorList>
    </citation>
    <scope>NUCLEOTIDE SEQUENCE [LARGE SCALE GENOMIC DNA]</scope>
    <source>
        <strain evidence="7 8">DSM 19599</strain>
    </source>
</reference>
<evidence type="ECO:0000313" key="7">
    <source>
        <dbReference type="EMBL" id="SHO66522.1"/>
    </source>
</evidence>
<keyword evidence="4" id="KW-0378">Hydrolase</keyword>
<feature type="domain" description="Metallo-beta-lactamase" evidence="6">
    <location>
        <begin position="33"/>
        <end position="246"/>
    </location>
</feature>
<gene>
    <name evidence="7" type="ORF">SAMN02745172_03181</name>
</gene>
<dbReference type="GO" id="GO:0016787">
    <property type="term" value="F:hydrolase activity"/>
    <property type="evidence" value="ECO:0007669"/>
    <property type="project" value="UniProtKB-KW"/>
</dbReference>
<keyword evidence="3" id="KW-0479">Metal-binding</keyword>
<keyword evidence="5" id="KW-0862">Zinc</keyword>
<dbReference type="CDD" id="cd07729">
    <property type="entry name" value="AHL_lactonase_MBL-fold"/>
    <property type="match status" value="1"/>
</dbReference>
<comment type="similarity">
    <text evidence="2">Belongs to the metallo-beta-lactamase superfamily.</text>
</comment>
<dbReference type="Pfam" id="PF00753">
    <property type="entry name" value="Lactamase_B"/>
    <property type="match status" value="1"/>
</dbReference>
<dbReference type="PANTHER" id="PTHR42978:SF2">
    <property type="entry name" value="102 KBASES UNSTABLE REGION: FROM 1 TO 119443"/>
    <property type="match status" value="1"/>
</dbReference>
<evidence type="ECO:0000256" key="3">
    <source>
        <dbReference type="ARBA" id="ARBA00022723"/>
    </source>
</evidence>
<evidence type="ECO:0000259" key="6">
    <source>
        <dbReference type="SMART" id="SM00849"/>
    </source>
</evidence>
<proteinExistence type="inferred from homology"/>
<evidence type="ECO:0000256" key="1">
    <source>
        <dbReference type="ARBA" id="ARBA00001947"/>
    </source>
</evidence>
<sequence>MTDIRLYMFQTGRIRQREVNIKLGAGQDVFYTPIPWFLITHPKGNVVIDGGIAVEAARDPKGHWGAVSDVYWPELTEDTGCINAMQAHGFDPKDVRYVLQSHLHLDHTGAIGRFPNATHIVQRKEYEYAFTADWFAAGGYILKDIDKPGLKWFFLDGPQTDGFDLYGDGVIKMIFTPGHSPGHQSFLITLPETGAVLLTIDATYTMDHWNEKCLPGFLTSAIEVSHSVKKLRMLAEQTDAMVVTGHDPDAWPSFRQAPAYYG</sequence>
<dbReference type="InterPro" id="IPR001279">
    <property type="entry name" value="Metallo-B-lactamas"/>
</dbReference>
<dbReference type="InterPro" id="IPR051013">
    <property type="entry name" value="MBL_superfamily_lactonases"/>
</dbReference>
<dbReference type="GO" id="GO:0046872">
    <property type="term" value="F:metal ion binding"/>
    <property type="evidence" value="ECO:0007669"/>
    <property type="project" value="UniProtKB-KW"/>
</dbReference>
<evidence type="ECO:0000256" key="4">
    <source>
        <dbReference type="ARBA" id="ARBA00022801"/>
    </source>
</evidence>
<dbReference type="PANTHER" id="PTHR42978">
    <property type="entry name" value="QUORUM-QUENCHING LACTONASE YTNP-RELATED-RELATED"/>
    <property type="match status" value="1"/>
</dbReference>
<protein>
    <submittedName>
        <fullName evidence="7">Glyoxylase, beta-lactamase superfamily II</fullName>
    </submittedName>
</protein>
<dbReference type="STRING" id="1123029.SAMN02745172_03181"/>
<dbReference type="SMART" id="SM00849">
    <property type="entry name" value="Lactamase_B"/>
    <property type="match status" value="1"/>
</dbReference>
<accession>A0A1M7ZNX4</accession>
<dbReference type="Gene3D" id="3.60.15.10">
    <property type="entry name" value="Ribonuclease Z/Hydroxyacylglutathione hydrolase-like"/>
    <property type="match status" value="1"/>
</dbReference>
<dbReference type="Proteomes" id="UP000186406">
    <property type="component" value="Unassembled WGS sequence"/>
</dbReference>
<evidence type="ECO:0000313" key="8">
    <source>
        <dbReference type="Proteomes" id="UP000186406"/>
    </source>
</evidence>
<keyword evidence="8" id="KW-1185">Reference proteome</keyword>
<dbReference type="AlphaFoldDB" id="A0A1M7ZNX4"/>
<evidence type="ECO:0000256" key="2">
    <source>
        <dbReference type="ARBA" id="ARBA00007749"/>
    </source>
</evidence>
<evidence type="ECO:0000256" key="5">
    <source>
        <dbReference type="ARBA" id="ARBA00022833"/>
    </source>
</evidence>
<dbReference type="InterPro" id="IPR054889">
    <property type="entry name" value="AHLLactAttM"/>
</dbReference>
<dbReference type="NCBIfam" id="NF045700">
    <property type="entry name" value="AHLLactAttM"/>
    <property type="match status" value="1"/>
</dbReference>